<dbReference type="Proteomes" id="UP000306790">
    <property type="component" value="Unassembled WGS sequence"/>
</dbReference>
<dbReference type="InterPro" id="IPR029044">
    <property type="entry name" value="Nucleotide-diphossugar_trans"/>
</dbReference>
<dbReference type="PANTHER" id="PTHR22916:SF3">
    <property type="entry name" value="UDP-GLCNAC:BETAGAL BETA-1,3-N-ACETYLGLUCOSAMINYLTRANSFERASE-LIKE PROTEIN 1"/>
    <property type="match status" value="1"/>
</dbReference>
<name>A0ABY2PWS3_9ENTR</name>
<evidence type="ECO:0000313" key="3">
    <source>
        <dbReference type="Proteomes" id="UP000306790"/>
    </source>
</evidence>
<organism evidence="2 3">
    <name type="scientific">Citrobacter murliniae</name>
    <dbReference type="NCBI Taxonomy" id="67829"/>
    <lineage>
        <taxon>Bacteria</taxon>
        <taxon>Pseudomonadati</taxon>
        <taxon>Pseudomonadota</taxon>
        <taxon>Gammaproteobacteria</taxon>
        <taxon>Enterobacterales</taxon>
        <taxon>Enterobacteriaceae</taxon>
        <taxon>Citrobacter</taxon>
        <taxon>Citrobacter freundii complex</taxon>
    </lineage>
</organism>
<sequence length="323" mass="37588">MRDNNPILSIAIPTYNRIEYLNELLDNLLKEISVLQDKTSIELIVSDNASTVDVVSVIEKYRLNGLVVKYSRNDVNIGMDGNFHKCFNLATGRYFWMFGDDDLIVEGSLKKIIDILKVRKDINIISLGCKPKIIGDIVKYEAQHDLSLREVSEREFISNVGVMISFISSIIIRNDKDILNCDLSKFYGTNLIQLFWILKTIRLNSGLVIIDDKLVRAAVDNTGGYKLFTVFSESFIKFVDHYYYRNEFESILIRKKLIKFLLYFISLPEKQNGFQKENYIPICDRAFGQIASYKYMFRYLFKYPMLARYGMKIKSILDKIKKV</sequence>
<protein>
    <submittedName>
        <fullName evidence="2">Glycosyltransferase family 2 protein</fullName>
    </submittedName>
</protein>
<dbReference type="RefSeq" id="WP_053069229.1">
    <property type="nucleotide sequence ID" value="NZ_QFVP01000006.1"/>
</dbReference>
<keyword evidence="3" id="KW-1185">Reference proteome</keyword>
<gene>
    <name evidence="2" type="ORF">DJ535_11580</name>
</gene>
<feature type="domain" description="Glycosyltransferase 2-like" evidence="1">
    <location>
        <begin position="9"/>
        <end position="127"/>
    </location>
</feature>
<dbReference type="EMBL" id="QFVP01000006">
    <property type="protein sequence ID" value="THE38347.1"/>
    <property type="molecule type" value="Genomic_DNA"/>
</dbReference>
<dbReference type="Gene3D" id="3.90.550.10">
    <property type="entry name" value="Spore Coat Polysaccharide Biosynthesis Protein SpsA, Chain A"/>
    <property type="match status" value="1"/>
</dbReference>
<dbReference type="CDD" id="cd00761">
    <property type="entry name" value="Glyco_tranf_GTA_type"/>
    <property type="match status" value="1"/>
</dbReference>
<reference evidence="2 3" key="1">
    <citation type="submission" date="2018-05" db="EMBL/GenBank/DDBJ databases">
        <title>Isolation and genomic analyses of lactose-positive bacteria from faecal samples of preterm neonates.</title>
        <authorList>
            <person name="Chen Y."/>
            <person name="Brook T.C."/>
            <person name="O'Neill I."/>
            <person name="Soe C.Z."/>
            <person name="Hall L.J."/>
            <person name="Hoyles L."/>
        </authorList>
    </citation>
    <scope>NUCLEOTIDE SEQUENCE [LARGE SCALE GENOMIC DNA]</scope>
    <source>
        <strain evidence="2 3">P080C CL</strain>
    </source>
</reference>
<dbReference type="Pfam" id="PF00535">
    <property type="entry name" value="Glycos_transf_2"/>
    <property type="match status" value="1"/>
</dbReference>
<dbReference type="PANTHER" id="PTHR22916">
    <property type="entry name" value="GLYCOSYLTRANSFERASE"/>
    <property type="match status" value="1"/>
</dbReference>
<accession>A0ABY2PWS3</accession>
<evidence type="ECO:0000313" key="2">
    <source>
        <dbReference type="EMBL" id="THE38347.1"/>
    </source>
</evidence>
<comment type="caution">
    <text evidence="2">The sequence shown here is derived from an EMBL/GenBank/DDBJ whole genome shotgun (WGS) entry which is preliminary data.</text>
</comment>
<proteinExistence type="predicted"/>
<evidence type="ECO:0000259" key="1">
    <source>
        <dbReference type="Pfam" id="PF00535"/>
    </source>
</evidence>
<dbReference type="SUPFAM" id="SSF53448">
    <property type="entry name" value="Nucleotide-diphospho-sugar transferases"/>
    <property type="match status" value="1"/>
</dbReference>
<dbReference type="InterPro" id="IPR001173">
    <property type="entry name" value="Glyco_trans_2-like"/>
</dbReference>